<dbReference type="GO" id="GO:0000981">
    <property type="term" value="F:DNA-binding transcription factor activity, RNA polymerase II-specific"/>
    <property type="evidence" value="ECO:0007669"/>
    <property type="project" value="InterPro"/>
</dbReference>
<accession>A0A2B7Z1M2</accession>
<evidence type="ECO:0000259" key="5">
    <source>
        <dbReference type="PROSITE" id="PS50048"/>
    </source>
</evidence>
<keyword evidence="1" id="KW-0805">Transcription regulation</keyword>
<reference evidence="6 7" key="1">
    <citation type="submission" date="2017-10" db="EMBL/GenBank/DDBJ databases">
        <title>Comparative genomics in systemic dimorphic fungi from Ajellomycetaceae.</title>
        <authorList>
            <person name="Munoz J.F."/>
            <person name="Mcewen J.G."/>
            <person name="Clay O.K."/>
            <person name="Cuomo C.A."/>
        </authorList>
    </citation>
    <scope>NUCLEOTIDE SEQUENCE [LARGE SCALE GENOMIC DNA]</scope>
    <source>
        <strain evidence="6 7">UAMH7299</strain>
    </source>
</reference>
<dbReference type="GO" id="GO:0008270">
    <property type="term" value="F:zinc ion binding"/>
    <property type="evidence" value="ECO:0007669"/>
    <property type="project" value="InterPro"/>
</dbReference>
<proteinExistence type="predicted"/>
<dbReference type="Pfam" id="PF00172">
    <property type="entry name" value="Zn_clus"/>
    <property type="match status" value="1"/>
</dbReference>
<dbReference type="SMART" id="SM00066">
    <property type="entry name" value="GAL4"/>
    <property type="match status" value="1"/>
</dbReference>
<dbReference type="InterPro" id="IPR036864">
    <property type="entry name" value="Zn2-C6_fun-type_DNA-bd_sf"/>
</dbReference>
<organism evidence="6 7">
    <name type="scientific">Polytolypa hystricis (strain UAMH7299)</name>
    <dbReference type="NCBI Taxonomy" id="1447883"/>
    <lineage>
        <taxon>Eukaryota</taxon>
        <taxon>Fungi</taxon>
        <taxon>Dikarya</taxon>
        <taxon>Ascomycota</taxon>
        <taxon>Pezizomycotina</taxon>
        <taxon>Eurotiomycetes</taxon>
        <taxon>Eurotiomycetidae</taxon>
        <taxon>Onygenales</taxon>
        <taxon>Onygenales incertae sedis</taxon>
        <taxon>Polytolypa</taxon>
    </lineage>
</organism>
<dbReference type="PANTHER" id="PTHR47657">
    <property type="entry name" value="STEROL REGULATORY ELEMENT-BINDING PROTEIN ECM22"/>
    <property type="match status" value="1"/>
</dbReference>
<dbReference type="GO" id="GO:0003677">
    <property type="term" value="F:DNA binding"/>
    <property type="evidence" value="ECO:0007669"/>
    <property type="project" value="UniProtKB-KW"/>
</dbReference>
<dbReference type="SUPFAM" id="SSF57701">
    <property type="entry name" value="Zn2/Cys6 DNA-binding domain"/>
    <property type="match status" value="1"/>
</dbReference>
<evidence type="ECO:0000256" key="4">
    <source>
        <dbReference type="ARBA" id="ARBA00023242"/>
    </source>
</evidence>
<dbReference type="AlphaFoldDB" id="A0A2B7Z1M2"/>
<dbReference type="CDD" id="cd00067">
    <property type="entry name" value="GAL4"/>
    <property type="match status" value="1"/>
</dbReference>
<feature type="domain" description="Zn(2)-C6 fungal-type" evidence="5">
    <location>
        <begin position="13"/>
        <end position="43"/>
    </location>
</feature>
<dbReference type="Pfam" id="PF11951">
    <property type="entry name" value="Fungal_trans_2"/>
    <property type="match status" value="1"/>
</dbReference>
<dbReference type="Gene3D" id="4.10.240.10">
    <property type="entry name" value="Zn(2)-C6 fungal-type DNA-binding domain"/>
    <property type="match status" value="1"/>
</dbReference>
<comment type="caution">
    <text evidence="6">The sequence shown here is derived from an EMBL/GenBank/DDBJ whole genome shotgun (WGS) entry which is preliminary data.</text>
</comment>
<evidence type="ECO:0000313" key="6">
    <source>
        <dbReference type="EMBL" id="PGH27221.1"/>
    </source>
</evidence>
<dbReference type="PROSITE" id="PS00463">
    <property type="entry name" value="ZN2_CY6_FUNGAL_1"/>
    <property type="match status" value="1"/>
</dbReference>
<keyword evidence="7" id="KW-1185">Reference proteome</keyword>
<dbReference type="InterPro" id="IPR001138">
    <property type="entry name" value="Zn2Cys6_DnaBD"/>
</dbReference>
<keyword evidence="4" id="KW-0539">Nucleus</keyword>
<sequence length="488" mass="55108">MPTKRTHNKTRLGCGQCRKRRIKCDEKHPVCDRCRKRGLDCSFLFLAPTTRLPTPITTSAAPTSTAATPKTPYEVQVFRCSPSSALEKLPRPVPQIPDLNSLTKTDLPKLPPHVPFNDPWKMCRDRASPYDRILLNHYQYTTCLTLAADEPGKAAWQIYVPQFASEYNFLVHGILAVSSLHLAHRCKGKAEREKMNIMAVEQMNRALSHFRVELANIHKGNAPALFACAHITVVYLFRMSVLDLQGMQASIPTGMTEPPNEIIDRSIHSIMWTFWALRGAISVLIPSRDWVVHSKMSPVCTRDWWPKDRVPANVQAMSEDRRLLNLEQLWIHPDRKFESHFNDLSSALSVLRRTYALVSMVVDSGKANQSRNEVSYPVDSTAVGMLKDWAAMFIWVTQLTEEFVALVKQKNVEALVITAYYAVLLGRVQNVWWLDGLGGGMIRAIALALGPEHLHLIEWPAQVLNVDIENLFGLGQLTVDPVALLTEF</sequence>
<keyword evidence="3" id="KW-0804">Transcription</keyword>
<keyword evidence="2" id="KW-0238">DNA-binding</keyword>
<dbReference type="PROSITE" id="PS50048">
    <property type="entry name" value="ZN2_CY6_FUNGAL_2"/>
    <property type="match status" value="1"/>
</dbReference>
<dbReference type="PANTHER" id="PTHR47657:SF7">
    <property type="entry name" value="STEROL REGULATORY ELEMENT-BINDING PROTEIN ECM22"/>
    <property type="match status" value="1"/>
</dbReference>
<protein>
    <recommendedName>
        <fullName evidence="5">Zn(2)-C6 fungal-type domain-containing protein</fullName>
    </recommendedName>
</protein>
<dbReference type="EMBL" id="PDNA01000009">
    <property type="protein sequence ID" value="PGH27221.1"/>
    <property type="molecule type" value="Genomic_DNA"/>
</dbReference>
<dbReference type="STRING" id="1447883.A0A2B7Z1M2"/>
<evidence type="ECO:0000313" key="7">
    <source>
        <dbReference type="Proteomes" id="UP000224634"/>
    </source>
</evidence>
<dbReference type="InterPro" id="IPR052400">
    <property type="entry name" value="Zn2-C6_fungal_TF"/>
</dbReference>
<dbReference type="OrthoDB" id="5350673at2759"/>
<dbReference type="Proteomes" id="UP000224634">
    <property type="component" value="Unassembled WGS sequence"/>
</dbReference>
<evidence type="ECO:0000256" key="2">
    <source>
        <dbReference type="ARBA" id="ARBA00023125"/>
    </source>
</evidence>
<dbReference type="InterPro" id="IPR021858">
    <property type="entry name" value="Fun_TF"/>
</dbReference>
<evidence type="ECO:0000256" key="3">
    <source>
        <dbReference type="ARBA" id="ARBA00023163"/>
    </source>
</evidence>
<evidence type="ECO:0000256" key="1">
    <source>
        <dbReference type="ARBA" id="ARBA00023015"/>
    </source>
</evidence>
<gene>
    <name evidence="6" type="ORF">AJ80_01178</name>
</gene>
<name>A0A2B7Z1M2_POLH7</name>